<name>A0AC58IGB6_DANRE</name>
<dbReference type="Proteomes" id="UP000000437">
    <property type="component" value="Chromosome 22"/>
</dbReference>
<proteinExistence type="predicted"/>
<dbReference type="RefSeq" id="XP_073793274.1">
    <property type="nucleotide sequence ID" value="XM_073937173.1"/>
</dbReference>
<organism evidence="1 2">
    <name type="scientific">Danio rerio</name>
    <name type="common">Zebrafish</name>
    <name type="synonym">Brachydanio rerio</name>
    <dbReference type="NCBI Taxonomy" id="7955"/>
    <lineage>
        <taxon>Eukaryota</taxon>
        <taxon>Metazoa</taxon>
        <taxon>Chordata</taxon>
        <taxon>Craniata</taxon>
        <taxon>Vertebrata</taxon>
        <taxon>Euteleostomi</taxon>
        <taxon>Actinopterygii</taxon>
        <taxon>Neopterygii</taxon>
        <taxon>Teleostei</taxon>
        <taxon>Ostariophysi</taxon>
        <taxon>Cypriniformes</taxon>
        <taxon>Danionidae</taxon>
        <taxon>Danioninae</taxon>
        <taxon>Danio</taxon>
    </lineage>
</organism>
<sequence length="415" mass="47081">MKFLTIFTFHCCLLDYDVFGVCMDGRSMSVPEGESLYLDTNVKVNQQQRIRWSFSDVDIAEITGDLSFNCTGVQCKDGDGKFRNRLILDSQTGSLTIKDSRITDTGVYKLQINESRQTEKIFIVTVIGFFHFGSHGEPVFVVKGDSVTLHSGVETNQQEKIRWYFNNTRIAQITGDFTEICTDVQCNEGNERFRNRLKLDHQTGNLTIMNITNTDSGVFRLRIISNDSISEKIFIVAVFDIPGVEMRRKSVRKGESVTFETCLVNSQSYVMTLYFNNTRITERTPNKTCSDGQCKDNDDERFRGRLKLDHQTGSLAIMNTTNTDSGDYKLLFNSSLFSIMKMFSVKVTAVPDSNGRSNRIVGVFLAVALLMVAVGILVVLRNRHINRAHEHYDEPIILKHNDEENNAKPSITDEC</sequence>
<reference evidence="2" key="1">
    <citation type="submission" date="2025-08" db="UniProtKB">
        <authorList>
            <consortium name="RefSeq"/>
        </authorList>
    </citation>
    <scope>IDENTIFICATION</scope>
    <source>
        <strain evidence="2">Tuebingen</strain>
        <tissue evidence="2">Fibroblasts and whole tissue</tissue>
    </source>
</reference>
<evidence type="ECO:0000313" key="2">
    <source>
        <dbReference type="RefSeq" id="XP_073793274.1"/>
    </source>
</evidence>
<evidence type="ECO:0000313" key="1">
    <source>
        <dbReference type="Proteomes" id="UP000000437"/>
    </source>
</evidence>
<gene>
    <name evidence="2" type="primary">LOC100329818</name>
</gene>
<keyword evidence="1" id="KW-1185">Reference proteome</keyword>
<protein>
    <submittedName>
        <fullName evidence="2">Uncharacterized protein isoform X1</fullName>
    </submittedName>
</protein>
<accession>A0AC58IGB6</accession>